<evidence type="ECO:0000313" key="3">
    <source>
        <dbReference type="Proteomes" id="UP001247754"/>
    </source>
</evidence>
<accession>A0ABU1FF24</accession>
<sequence length="107" mass="11604">MMIGVRQESWDRISEADRAAIDAITIGKLGPAIGAAQYVKEHEAFDKLRAAGYRIDTADAAFLAALREQAQPLEADWVARAREKGLADPAAILDKLRDEIAALEAAE</sequence>
<dbReference type="EMBL" id="JAVKPH010000091">
    <property type="protein sequence ID" value="MDR5655500.1"/>
    <property type="molecule type" value="Genomic_DNA"/>
</dbReference>
<dbReference type="InterPro" id="IPR038404">
    <property type="entry name" value="TRAP_DctP_sf"/>
</dbReference>
<protein>
    <submittedName>
        <fullName evidence="2">Uncharacterized protein</fullName>
    </submittedName>
</protein>
<dbReference type="RefSeq" id="WP_310459590.1">
    <property type="nucleotide sequence ID" value="NZ_JAVKPH010000091.1"/>
</dbReference>
<reference evidence="2 3" key="1">
    <citation type="submission" date="2023-09" db="EMBL/GenBank/DDBJ databases">
        <title>Xinfangfangia sedmenti sp. nov., isolated the sedment.</title>
        <authorList>
            <person name="Xu L."/>
        </authorList>
    </citation>
    <scope>NUCLEOTIDE SEQUENCE [LARGE SCALE GENOMIC DNA]</scope>
    <source>
        <strain evidence="2 3">LG-4</strain>
    </source>
</reference>
<name>A0ABU1FF24_9RHOB</name>
<dbReference type="Gene3D" id="3.40.190.170">
    <property type="entry name" value="Bacterial extracellular solute-binding protein, family 7"/>
    <property type="match status" value="1"/>
</dbReference>
<evidence type="ECO:0000256" key="1">
    <source>
        <dbReference type="ARBA" id="ARBA00004196"/>
    </source>
</evidence>
<comment type="caution">
    <text evidence="2">The sequence shown here is derived from an EMBL/GenBank/DDBJ whole genome shotgun (WGS) entry which is preliminary data.</text>
</comment>
<keyword evidence="3" id="KW-1185">Reference proteome</keyword>
<organism evidence="2 3">
    <name type="scientific">Ruixingdingia sedimenti</name>
    <dbReference type="NCBI Taxonomy" id="3073604"/>
    <lineage>
        <taxon>Bacteria</taxon>
        <taxon>Pseudomonadati</taxon>
        <taxon>Pseudomonadota</taxon>
        <taxon>Alphaproteobacteria</taxon>
        <taxon>Rhodobacterales</taxon>
        <taxon>Paracoccaceae</taxon>
        <taxon>Ruixingdingia</taxon>
    </lineage>
</organism>
<proteinExistence type="predicted"/>
<evidence type="ECO:0000313" key="2">
    <source>
        <dbReference type="EMBL" id="MDR5655500.1"/>
    </source>
</evidence>
<comment type="subcellular location">
    <subcellularLocation>
        <location evidence="1">Cell envelope</location>
    </subcellularLocation>
</comment>
<dbReference type="Proteomes" id="UP001247754">
    <property type="component" value="Unassembled WGS sequence"/>
</dbReference>
<gene>
    <name evidence="2" type="ORF">RGD00_23120</name>
</gene>